<dbReference type="InterPro" id="IPR000160">
    <property type="entry name" value="GGDEF_dom"/>
</dbReference>
<evidence type="ECO:0000256" key="3">
    <source>
        <dbReference type="SAM" id="Phobius"/>
    </source>
</evidence>
<feature type="transmembrane region" description="Helical" evidence="3">
    <location>
        <begin position="116"/>
        <end position="136"/>
    </location>
</feature>
<sequence>MTNALPLIAITAALSAMMLAIIWSLRRCGLPGVHQWWLSNMTVTLGLVLVALRGVIPDLLSVVVANPMLAWGMALFHAGTMQFCGRPAPWRTLVAGTLAVLAGIVFWRYVYDDFNMRVFVVSGFHSLLCGWTAVVLWRFRPTGRAAPYHLVTAAFAVFFAVGHAIRGIWSLLASVDSIAGTAPPGLNVAFIALGALVMPAMGMGAVLMIHDAMIRRLETIANTDFLTGVLSRKAFEDIARSELQRAPRAGHGPSILIVDIDRFKSVNDCHGHAAGDIVLAQFARCASESLRAADHIGRLGGEEFVILLPGTGWEAAGRVAERLRAEAGCKAVTGAFGSIHYTVSGGYATWQHGESLEELCARADAALYTAKLAGRNRVHGHPGKAGTATPGAAWTRAT</sequence>
<evidence type="ECO:0000259" key="4">
    <source>
        <dbReference type="PROSITE" id="PS50887"/>
    </source>
</evidence>
<feature type="region of interest" description="Disordered" evidence="2">
    <location>
        <begin position="379"/>
        <end position="398"/>
    </location>
</feature>
<gene>
    <name evidence="5" type="ORF">LMG21510_00084</name>
</gene>
<reference evidence="5 6" key="1">
    <citation type="submission" date="2021-08" db="EMBL/GenBank/DDBJ databases">
        <authorList>
            <person name="Peeters C."/>
        </authorList>
    </citation>
    <scope>NUCLEOTIDE SEQUENCE [LARGE SCALE GENOMIC DNA]</scope>
    <source>
        <strain evidence="5 6">LMG 21510</strain>
    </source>
</reference>
<comment type="caution">
    <text evidence="5">The sequence shown here is derived from an EMBL/GenBank/DDBJ whole genome shotgun (WGS) entry which is preliminary data.</text>
</comment>
<dbReference type="Pfam" id="PF00990">
    <property type="entry name" value="GGDEF"/>
    <property type="match status" value="1"/>
</dbReference>
<name>A0ABM8WEB3_9BURK</name>
<feature type="transmembrane region" description="Helical" evidence="3">
    <location>
        <begin position="148"/>
        <end position="169"/>
    </location>
</feature>
<evidence type="ECO:0000256" key="1">
    <source>
        <dbReference type="ARBA" id="ARBA00012528"/>
    </source>
</evidence>
<protein>
    <recommendedName>
        <fullName evidence="1">diguanylate cyclase</fullName>
        <ecNumber evidence="1">2.7.7.65</ecNumber>
    </recommendedName>
</protein>
<dbReference type="CDD" id="cd01949">
    <property type="entry name" value="GGDEF"/>
    <property type="match status" value="1"/>
</dbReference>
<keyword evidence="3" id="KW-0472">Membrane</keyword>
<dbReference type="PANTHER" id="PTHR45138:SF24">
    <property type="entry name" value="DIGUANYLATE CYCLASE DGCC-RELATED"/>
    <property type="match status" value="1"/>
</dbReference>
<dbReference type="EMBL" id="CAJZAH010000001">
    <property type="protein sequence ID" value="CAG9165423.1"/>
    <property type="molecule type" value="Genomic_DNA"/>
</dbReference>
<dbReference type="InterPro" id="IPR050469">
    <property type="entry name" value="Diguanylate_Cyclase"/>
</dbReference>
<feature type="domain" description="GGDEF" evidence="4">
    <location>
        <begin position="251"/>
        <end position="383"/>
    </location>
</feature>
<evidence type="ECO:0000256" key="2">
    <source>
        <dbReference type="SAM" id="MobiDB-lite"/>
    </source>
</evidence>
<dbReference type="PROSITE" id="PS50887">
    <property type="entry name" value="GGDEF"/>
    <property type="match status" value="1"/>
</dbReference>
<dbReference type="InterPro" id="IPR029787">
    <property type="entry name" value="Nucleotide_cyclase"/>
</dbReference>
<accession>A0ABM8WEB3</accession>
<evidence type="ECO:0000313" key="6">
    <source>
        <dbReference type="Proteomes" id="UP000721236"/>
    </source>
</evidence>
<feature type="transmembrane region" description="Helical" evidence="3">
    <location>
        <begin position="6"/>
        <end position="25"/>
    </location>
</feature>
<dbReference type="NCBIfam" id="TIGR00254">
    <property type="entry name" value="GGDEF"/>
    <property type="match status" value="1"/>
</dbReference>
<dbReference type="RefSeq" id="WP_224038965.1">
    <property type="nucleotide sequence ID" value="NZ_CAJZAH010000001.1"/>
</dbReference>
<keyword evidence="3" id="KW-1133">Transmembrane helix</keyword>
<evidence type="ECO:0000313" key="5">
    <source>
        <dbReference type="EMBL" id="CAG9165423.1"/>
    </source>
</evidence>
<feature type="transmembrane region" description="Helical" evidence="3">
    <location>
        <begin position="37"/>
        <end position="56"/>
    </location>
</feature>
<keyword evidence="3" id="KW-0812">Transmembrane</keyword>
<dbReference type="EC" id="2.7.7.65" evidence="1"/>
<keyword evidence="6" id="KW-1185">Reference proteome</keyword>
<dbReference type="Gene3D" id="3.30.70.270">
    <property type="match status" value="1"/>
</dbReference>
<feature type="transmembrane region" description="Helical" evidence="3">
    <location>
        <begin position="68"/>
        <end position="85"/>
    </location>
</feature>
<feature type="transmembrane region" description="Helical" evidence="3">
    <location>
        <begin position="92"/>
        <end position="110"/>
    </location>
</feature>
<dbReference type="Proteomes" id="UP000721236">
    <property type="component" value="Unassembled WGS sequence"/>
</dbReference>
<dbReference type="PANTHER" id="PTHR45138">
    <property type="entry name" value="REGULATORY COMPONENTS OF SENSORY TRANSDUCTION SYSTEM"/>
    <property type="match status" value="1"/>
</dbReference>
<dbReference type="SUPFAM" id="SSF55073">
    <property type="entry name" value="Nucleotide cyclase"/>
    <property type="match status" value="1"/>
</dbReference>
<feature type="compositionally biased region" description="Low complexity" evidence="2">
    <location>
        <begin position="384"/>
        <end position="398"/>
    </location>
</feature>
<dbReference type="SMART" id="SM00267">
    <property type="entry name" value="GGDEF"/>
    <property type="match status" value="1"/>
</dbReference>
<dbReference type="InterPro" id="IPR043128">
    <property type="entry name" value="Rev_trsase/Diguanyl_cyclase"/>
</dbReference>
<feature type="transmembrane region" description="Helical" evidence="3">
    <location>
        <begin position="189"/>
        <end position="209"/>
    </location>
</feature>
<proteinExistence type="predicted"/>
<organism evidence="5 6">
    <name type="scientific">Cupriavidus respiraculi</name>
    <dbReference type="NCBI Taxonomy" id="195930"/>
    <lineage>
        <taxon>Bacteria</taxon>
        <taxon>Pseudomonadati</taxon>
        <taxon>Pseudomonadota</taxon>
        <taxon>Betaproteobacteria</taxon>
        <taxon>Burkholderiales</taxon>
        <taxon>Burkholderiaceae</taxon>
        <taxon>Cupriavidus</taxon>
    </lineage>
</organism>